<dbReference type="RefSeq" id="WP_139469945.1">
    <property type="nucleotide sequence ID" value="NZ_VDMQ01000013.1"/>
</dbReference>
<gene>
    <name evidence="2" type="ORF">FHQ09_16630</name>
</gene>
<dbReference type="PANTHER" id="PTHR43162">
    <property type="match status" value="1"/>
</dbReference>
<dbReference type="InterPro" id="IPR051604">
    <property type="entry name" value="Ergot_Alk_Oxidoreductase"/>
</dbReference>
<comment type="caution">
    <text evidence="2">The sequence shown here is derived from an EMBL/GenBank/DDBJ whole genome shotgun (WGS) entry which is preliminary data.</text>
</comment>
<organism evidence="2 3">
    <name type="scientific">Brevibacterium sediminis</name>
    <dbReference type="NCBI Taxonomy" id="1857024"/>
    <lineage>
        <taxon>Bacteria</taxon>
        <taxon>Bacillati</taxon>
        <taxon>Actinomycetota</taxon>
        <taxon>Actinomycetes</taxon>
        <taxon>Micrococcales</taxon>
        <taxon>Brevibacteriaceae</taxon>
        <taxon>Brevibacterium</taxon>
    </lineage>
</organism>
<sequence length="296" mass="31220">MYVIAGATGRVGSAAVTHLLDRGAPVRALTRSEESATRLRARGAEARIVTLDDRDSLTAALHGASGFFALLPFDLTVDDLDAHADRLIASIADAVTEAAVPHVVMLSSGGADLAAGTGPITGLHRLEQALTSTGTLLTALRPGHFQEKVAEVLDVAAESGTYPVFATTADRPMPLVATADIGRIVAESLLSPAPTSERVDVLGPEYSERQIASVLEAQLGRRLEVVIIPEEAWVPTLVETGLPPHIATALAELNTADGLGRLAPRCDRVVRCSTEVETTIRRLLTPEKEAHVVSRD</sequence>
<dbReference type="Pfam" id="PF05368">
    <property type="entry name" value="NmrA"/>
    <property type="match status" value="1"/>
</dbReference>
<feature type="domain" description="NmrA-like" evidence="1">
    <location>
        <begin position="3"/>
        <end position="254"/>
    </location>
</feature>
<evidence type="ECO:0000313" key="2">
    <source>
        <dbReference type="EMBL" id="TNM52913.1"/>
    </source>
</evidence>
<name>A0A5C4WY61_9MICO</name>
<dbReference type="Proteomes" id="UP000314223">
    <property type="component" value="Unassembled WGS sequence"/>
</dbReference>
<dbReference type="EMBL" id="VDMQ01000013">
    <property type="protein sequence ID" value="TNM52913.1"/>
    <property type="molecule type" value="Genomic_DNA"/>
</dbReference>
<dbReference type="SUPFAM" id="SSF51735">
    <property type="entry name" value="NAD(P)-binding Rossmann-fold domains"/>
    <property type="match status" value="1"/>
</dbReference>
<dbReference type="InterPro" id="IPR036291">
    <property type="entry name" value="NAD(P)-bd_dom_sf"/>
</dbReference>
<dbReference type="Gene3D" id="3.90.25.10">
    <property type="entry name" value="UDP-galactose 4-epimerase, domain 1"/>
    <property type="match status" value="1"/>
</dbReference>
<dbReference type="PANTHER" id="PTHR43162:SF1">
    <property type="entry name" value="PRESTALK A DIFFERENTIATION PROTEIN A"/>
    <property type="match status" value="1"/>
</dbReference>
<evidence type="ECO:0000313" key="3">
    <source>
        <dbReference type="Proteomes" id="UP000314223"/>
    </source>
</evidence>
<dbReference type="AlphaFoldDB" id="A0A5C4WY61"/>
<accession>A0A5C4WY61</accession>
<evidence type="ECO:0000259" key="1">
    <source>
        <dbReference type="Pfam" id="PF05368"/>
    </source>
</evidence>
<protein>
    <submittedName>
        <fullName evidence="2">NAD-dependent epimerase/dehydratase family protein</fullName>
    </submittedName>
</protein>
<dbReference type="InterPro" id="IPR008030">
    <property type="entry name" value="NmrA-like"/>
</dbReference>
<proteinExistence type="predicted"/>
<reference evidence="2 3" key="1">
    <citation type="submission" date="2019-06" db="EMBL/GenBank/DDBJ databases">
        <authorList>
            <person name="Mardanova A.M."/>
            <person name="Pudova D.S."/>
            <person name="Shagimardanova E.I."/>
            <person name="Gogoleva N.E."/>
            <person name="Lutfullin M.T."/>
            <person name="Hadieva G.F."/>
            <person name="Sharipova M.R."/>
        </authorList>
    </citation>
    <scope>NUCLEOTIDE SEQUENCE [LARGE SCALE GENOMIC DNA]</scope>
    <source>
        <strain evidence="2 3">MG-1</strain>
    </source>
</reference>
<dbReference type="Gene3D" id="3.40.50.720">
    <property type="entry name" value="NAD(P)-binding Rossmann-like Domain"/>
    <property type="match status" value="1"/>
</dbReference>